<proteinExistence type="predicted"/>
<dbReference type="SUPFAM" id="SSF53300">
    <property type="entry name" value="vWA-like"/>
    <property type="match status" value="1"/>
</dbReference>
<dbReference type="Proteomes" id="UP000050761">
    <property type="component" value="Unassembled WGS sequence"/>
</dbReference>
<evidence type="ECO:0000313" key="3">
    <source>
        <dbReference type="WBParaSite" id="HPBE_0002644901-mRNA-1"/>
    </source>
</evidence>
<dbReference type="Gene3D" id="3.40.50.410">
    <property type="entry name" value="von Willebrand factor, type A domain"/>
    <property type="match status" value="1"/>
</dbReference>
<dbReference type="WBParaSite" id="HPBE_0002644901-mRNA-1">
    <property type="protein sequence ID" value="HPBE_0002644901-mRNA-1"/>
    <property type="gene ID" value="HPBE_0002644901"/>
</dbReference>
<keyword evidence="2" id="KW-1185">Reference proteome</keyword>
<dbReference type="AlphaFoldDB" id="A0A183GUS9"/>
<accession>A0A183GUS9</accession>
<evidence type="ECO:0000259" key="1">
    <source>
        <dbReference type="Pfam" id="PF00092"/>
    </source>
</evidence>
<name>A0A183GUS9_HELPZ</name>
<reference evidence="3" key="1">
    <citation type="submission" date="2019-09" db="UniProtKB">
        <authorList>
            <consortium name="WormBaseParasite"/>
        </authorList>
    </citation>
    <scope>IDENTIFICATION</scope>
</reference>
<sequence>LPRYPLIHPIAFAYLLDVSCECAFLLLLEIYQIPRSSTTFIGAALKTAVQLLETRRPSVPTLVILISDGFTQDDAILPAETIRGMRNIEFYAVSISRLSNR</sequence>
<dbReference type="InterPro" id="IPR036465">
    <property type="entry name" value="vWFA_dom_sf"/>
</dbReference>
<organism evidence="2 3">
    <name type="scientific">Heligmosomoides polygyrus</name>
    <name type="common">Parasitic roundworm</name>
    <dbReference type="NCBI Taxonomy" id="6339"/>
    <lineage>
        <taxon>Eukaryota</taxon>
        <taxon>Metazoa</taxon>
        <taxon>Ecdysozoa</taxon>
        <taxon>Nematoda</taxon>
        <taxon>Chromadorea</taxon>
        <taxon>Rhabditida</taxon>
        <taxon>Rhabditina</taxon>
        <taxon>Rhabditomorpha</taxon>
        <taxon>Strongyloidea</taxon>
        <taxon>Heligmosomidae</taxon>
        <taxon>Heligmosomoides</taxon>
    </lineage>
</organism>
<evidence type="ECO:0000313" key="2">
    <source>
        <dbReference type="Proteomes" id="UP000050761"/>
    </source>
</evidence>
<dbReference type="InterPro" id="IPR002035">
    <property type="entry name" value="VWF_A"/>
</dbReference>
<dbReference type="Pfam" id="PF00092">
    <property type="entry name" value="VWA"/>
    <property type="match status" value="1"/>
</dbReference>
<protein>
    <submittedName>
        <fullName evidence="3">VWFA domain-containing protein</fullName>
    </submittedName>
</protein>
<feature type="domain" description="VWFA" evidence="1">
    <location>
        <begin position="35"/>
        <end position="97"/>
    </location>
</feature>